<gene>
    <name evidence="2" type="ORF">PoB_003363100</name>
</gene>
<keyword evidence="3" id="KW-1185">Reference proteome</keyword>
<dbReference type="Proteomes" id="UP000735302">
    <property type="component" value="Unassembled WGS sequence"/>
</dbReference>
<feature type="region of interest" description="Disordered" evidence="1">
    <location>
        <begin position="30"/>
        <end position="59"/>
    </location>
</feature>
<accession>A0AAV4AKK9</accession>
<sequence>MERLKISPDREDFVAVGHVVIPEALTVENAPKEAPPQKISQKKNKYKEAKQKRSRGEEYVRPKTNLHVDTRKMDKACVVESCLRVSRLCKAMTIEQRKEIFYTSYGFWYLRLQKRTLCIAQSEEQYREQEMFSFRLN</sequence>
<evidence type="ECO:0000313" key="3">
    <source>
        <dbReference type="Proteomes" id="UP000735302"/>
    </source>
</evidence>
<protein>
    <submittedName>
        <fullName evidence="2">Uncharacterized protein</fullName>
    </submittedName>
</protein>
<comment type="caution">
    <text evidence="2">The sequence shown here is derived from an EMBL/GenBank/DDBJ whole genome shotgun (WGS) entry which is preliminary data.</text>
</comment>
<dbReference type="EMBL" id="BLXT01003838">
    <property type="protein sequence ID" value="GFO07126.1"/>
    <property type="molecule type" value="Genomic_DNA"/>
</dbReference>
<evidence type="ECO:0000256" key="1">
    <source>
        <dbReference type="SAM" id="MobiDB-lite"/>
    </source>
</evidence>
<organism evidence="2 3">
    <name type="scientific">Plakobranchus ocellatus</name>
    <dbReference type="NCBI Taxonomy" id="259542"/>
    <lineage>
        <taxon>Eukaryota</taxon>
        <taxon>Metazoa</taxon>
        <taxon>Spiralia</taxon>
        <taxon>Lophotrochozoa</taxon>
        <taxon>Mollusca</taxon>
        <taxon>Gastropoda</taxon>
        <taxon>Heterobranchia</taxon>
        <taxon>Euthyneura</taxon>
        <taxon>Panpulmonata</taxon>
        <taxon>Sacoglossa</taxon>
        <taxon>Placobranchoidea</taxon>
        <taxon>Plakobranchidae</taxon>
        <taxon>Plakobranchus</taxon>
    </lineage>
</organism>
<dbReference type="AlphaFoldDB" id="A0AAV4AKK9"/>
<name>A0AAV4AKK9_9GAST</name>
<feature type="compositionally biased region" description="Basic and acidic residues" evidence="1">
    <location>
        <begin position="46"/>
        <end position="59"/>
    </location>
</feature>
<reference evidence="2 3" key="1">
    <citation type="journal article" date="2021" name="Elife">
        <title>Chloroplast acquisition without the gene transfer in kleptoplastic sea slugs, Plakobranchus ocellatus.</title>
        <authorList>
            <person name="Maeda T."/>
            <person name="Takahashi S."/>
            <person name="Yoshida T."/>
            <person name="Shimamura S."/>
            <person name="Takaki Y."/>
            <person name="Nagai Y."/>
            <person name="Toyoda A."/>
            <person name="Suzuki Y."/>
            <person name="Arimoto A."/>
            <person name="Ishii H."/>
            <person name="Satoh N."/>
            <person name="Nishiyama T."/>
            <person name="Hasebe M."/>
            <person name="Maruyama T."/>
            <person name="Minagawa J."/>
            <person name="Obokata J."/>
            <person name="Shigenobu S."/>
        </authorList>
    </citation>
    <scope>NUCLEOTIDE SEQUENCE [LARGE SCALE GENOMIC DNA]</scope>
</reference>
<evidence type="ECO:0000313" key="2">
    <source>
        <dbReference type="EMBL" id="GFO07126.1"/>
    </source>
</evidence>
<proteinExistence type="predicted"/>